<feature type="transmembrane region" description="Helical" evidence="6">
    <location>
        <begin position="174"/>
        <end position="194"/>
    </location>
</feature>
<evidence type="ECO:0000256" key="2">
    <source>
        <dbReference type="ARBA" id="ARBA00022448"/>
    </source>
</evidence>
<evidence type="ECO:0000256" key="4">
    <source>
        <dbReference type="ARBA" id="ARBA00022989"/>
    </source>
</evidence>
<dbReference type="SUPFAM" id="SSF103473">
    <property type="entry name" value="MFS general substrate transporter"/>
    <property type="match status" value="1"/>
</dbReference>
<comment type="subcellular location">
    <subcellularLocation>
        <location evidence="1">Membrane</location>
        <topology evidence="1">Multi-pass membrane protein</topology>
    </subcellularLocation>
</comment>
<dbReference type="Pfam" id="PF07690">
    <property type="entry name" value="MFS_1"/>
    <property type="match status" value="2"/>
</dbReference>
<feature type="transmembrane region" description="Helical" evidence="6">
    <location>
        <begin position="147"/>
        <end position="167"/>
    </location>
</feature>
<dbReference type="PROSITE" id="PS50850">
    <property type="entry name" value="MFS"/>
    <property type="match status" value="1"/>
</dbReference>
<keyword evidence="2" id="KW-0813">Transport</keyword>
<evidence type="ECO:0000256" key="5">
    <source>
        <dbReference type="ARBA" id="ARBA00023136"/>
    </source>
</evidence>
<feature type="domain" description="Major facilitator superfamily (MFS) profile" evidence="7">
    <location>
        <begin position="113"/>
        <end position="509"/>
    </location>
</feature>
<feature type="transmembrane region" description="Helical" evidence="6">
    <location>
        <begin position="352"/>
        <end position="371"/>
    </location>
</feature>
<dbReference type="PANTHER" id="PTHR23506">
    <property type="entry name" value="GH10249P"/>
    <property type="match status" value="1"/>
</dbReference>
<keyword evidence="4 6" id="KW-1133">Transmembrane helix</keyword>
<evidence type="ECO:0000256" key="1">
    <source>
        <dbReference type="ARBA" id="ARBA00004141"/>
    </source>
</evidence>
<name>A0A2G8LAL7_STIJA</name>
<dbReference type="InterPro" id="IPR011701">
    <property type="entry name" value="MFS"/>
</dbReference>
<evidence type="ECO:0000313" key="9">
    <source>
        <dbReference type="Proteomes" id="UP000230750"/>
    </source>
</evidence>
<dbReference type="InterPro" id="IPR020846">
    <property type="entry name" value="MFS_dom"/>
</dbReference>
<feature type="transmembrane region" description="Helical" evidence="6">
    <location>
        <begin position="448"/>
        <end position="468"/>
    </location>
</feature>
<protein>
    <submittedName>
        <fullName evidence="8">Putative MFS-type transporter SLC18B1</fullName>
    </submittedName>
</protein>
<evidence type="ECO:0000256" key="3">
    <source>
        <dbReference type="ARBA" id="ARBA00022692"/>
    </source>
</evidence>
<dbReference type="InterPro" id="IPR050930">
    <property type="entry name" value="MFS_Vesicular_Transporter"/>
</dbReference>
<proteinExistence type="predicted"/>
<dbReference type="PANTHER" id="PTHR23506:SF26">
    <property type="entry name" value="MFS-TYPE TRANSPORTER SLC18B1"/>
    <property type="match status" value="1"/>
</dbReference>
<dbReference type="OrthoDB" id="497880at2759"/>
<dbReference type="GO" id="GO:0016020">
    <property type="term" value="C:membrane"/>
    <property type="evidence" value="ECO:0007669"/>
    <property type="project" value="UniProtKB-SubCell"/>
</dbReference>
<feature type="transmembrane region" description="Helical" evidence="6">
    <location>
        <begin position="488"/>
        <end position="506"/>
    </location>
</feature>
<evidence type="ECO:0000256" key="6">
    <source>
        <dbReference type="SAM" id="Phobius"/>
    </source>
</evidence>
<dbReference type="InterPro" id="IPR036259">
    <property type="entry name" value="MFS_trans_sf"/>
</dbReference>
<keyword evidence="3 6" id="KW-0812">Transmembrane</keyword>
<feature type="transmembrane region" description="Helical" evidence="6">
    <location>
        <begin position="112"/>
        <end position="135"/>
    </location>
</feature>
<feature type="transmembrane region" description="Helical" evidence="6">
    <location>
        <begin position="410"/>
        <end position="436"/>
    </location>
</feature>
<dbReference type="AlphaFoldDB" id="A0A2G8LAL7"/>
<dbReference type="Proteomes" id="UP000230750">
    <property type="component" value="Unassembled WGS sequence"/>
</dbReference>
<dbReference type="STRING" id="307972.A0A2G8LAL7"/>
<dbReference type="EMBL" id="MRZV01000146">
    <property type="protein sequence ID" value="PIK57306.1"/>
    <property type="molecule type" value="Genomic_DNA"/>
</dbReference>
<feature type="transmembrane region" description="Helical" evidence="6">
    <location>
        <begin position="273"/>
        <end position="293"/>
    </location>
</feature>
<feature type="transmembrane region" description="Helical" evidence="6">
    <location>
        <begin position="383"/>
        <end position="404"/>
    </location>
</feature>
<dbReference type="Gene3D" id="1.20.1250.20">
    <property type="entry name" value="MFS general substrate transporter like domains"/>
    <property type="match status" value="2"/>
</dbReference>
<feature type="transmembrane region" description="Helical" evidence="6">
    <location>
        <begin position="314"/>
        <end position="332"/>
    </location>
</feature>
<evidence type="ECO:0000313" key="8">
    <source>
        <dbReference type="EMBL" id="PIK57306.1"/>
    </source>
</evidence>
<keyword evidence="5 6" id="KW-0472">Membrane</keyword>
<comment type="caution">
    <text evidence="8">The sequence shown here is derived from an EMBL/GenBank/DDBJ whole genome shotgun (WGS) entry which is preliminary data.</text>
</comment>
<reference evidence="8 9" key="1">
    <citation type="journal article" date="2017" name="PLoS Biol.">
        <title>The sea cucumber genome provides insights into morphological evolution and visceral regeneration.</title>
        <authorList>
            <person name="Zhang X."/>
            <person name="Sun L."/>
            <person name="Yuan J."/>
            <person name="Sun Y."/>
            <person name="Gao Y."/>
            <person name="Zhang L."/>
            <person name="Li S."/>
            <person name="Dai H."/>
            <person name="Hamel J.F."/>
            <person name="Liu C."/>
            <person name="Yu Y."/>
            <person name="Liu S."/>
            <person name="Lin W."/>
            <person name="Guo K."/>
            <person name="Jin S."/>
            <person name="Xu P."/>
            <person name="Storey K.B."/>
            <person name="Huan P."/>
            <person name="Zhang T."/>
            <person name="Zhou Y."/>
            <person name="Zhang J."/>
            <person name="Lin C."/>
            <person name="Li X."/>
            <person name="Xing L."/>
            <person name="Huo D."/>
            <person name="Sun M."/>
            <person name="Wang L."/>
            <person name="Mercier A."/>
            <person name="Li F."/>
            <person name="Yang H."/>
            <person name="Xiang J."/>
        </authorList>
    </citation>
    <scope>NUCLEOTIDE SEQUENCE [LARGE SCALE GENOMIC DNA]</scope>
    <source>
        <strain evidence="8">Shaxun</strain>
        <tissue evidence="8">Muscle</tissue>
    </source>
</reference>
<dbReference type="GO" id="GO:0022857">
    <property type="term" value="F:transmembrane transporter activity"/>
    <property type="evidence" value="ECO:0007669"/>
    <property type="project" value="InterPro"/>
</dbReference>
<evidence type="ECO:0000259" key="7">
    <source>
        <dbReference type="PROSITE" id="PS50850"/>
    </source>
</evidence>
<accession>A0A2G8LAL7</accession>
<feature type="transmembrane region" description="Helical" evidence="6">
    <location>
        <begin position="206"/>
        <end position="231"/>
    </location>
</feature>
<sequence>MPGPVIRSSPPLENPYHPISDRLKEGALFDGVSVFKWGLDIFGRTYSPTVILLNQAGASTHVQPDYTVVLRPIRTFARPHRMISSDDKSVDCSVNEDTAVTSIPPLTRKQKIIFFAVGTCYLFDMMSFSILAPFFPIEAEVKGISSTAVGFIFGIFNLIIFFAAPIFGKYLPVLGAKYLFLAGSFVAGSCNILFGLLEEIQDPQMFLIYCFAIRAIEALGVAASMTAVMTIAANAFPHRVARVIGLLETFSGAGFMIGPPLGGFFYGIGGYKLPFIVLGLVCLTSVTINIFILPSVGVDQQESGSVMKMLQIPAVYPVALGMFVGSASLVFLDPTLSVHLSSFDVSPEIIGVIFLLFGGFYGAVSPLWGYVADKTESTRIMMVFGYFFLSFAFLCVGPTSILFLKLPQALWMVILGLAVVGLALGCALVPALLDLLSSATWYGLPNDLSTQAVVSGLFNSFFSLGAFVGPTLGGYMVDRFGFMHTATGLAMLNFVVMWIILLFSMWEYRCGKGRRTPWRFLGPSDSRTNEVSERSPLLSDGAVQC</sequence>
<organism evidence="8 9">
    <name type="scientific">Stichopus japonicus</name>
    <name type="common">Sea cucumber</name>
    <dbReference type="NCBI Taxonomy" id="307972"/>
    <lineage>
        <taxon>Eukaryota</taxon>
        <taxon>Metazoa</taxon>
        <taxon>Echinodermata</taxon>
        <taxon>Eleutherozoa</taxon>
        <taxon>Echinozoa</taxon>
        <taxon>Holothuroidea</taxon>
        <taxon>Aspidochirotacea</taxon>
        <taxon>Aspidochirotida</taxon>
        <taxon>Stichopodidae</taxon>
        <taxon>Apostichopus</taxon>
    </lineage>
</organism>
<feature type="transmembrane region" description="Helical" evidence="6">
    <location>
        <begin position="243"/>
        <end position="267"/>
    </location>
</feature>
<keyword evidence="9" id="KW-1185">Reference proteome</keyword>
<gene>
    <name evidence="8" type="ORF">BSL78_05757</name>
</gene>